<keyword evidence="2" id="KW-1185">Reference proteome</keyword>
<protein>
    <submittedName>
        <fullName evidence="1">Uncharacterized protein</fullName>
    </submittedName>
</protein>
<accession>A0A0B0NGD7</accession>
<evidence type="ECO:0000313" key="1">
    <source>
        <dbReference type="EMBL" id="KHG11727.1"/>
    </source>
</evidence>
<evidence type="ECO:0000313" key="2">
    <source>
        <dbReference type="Proteomes" id="UP000032142"/>
    </source>
</evidence>
<reference evidence="2" key="1">
    <citation type="submission" date="2014-09" db="EMBL/GenBank/DDBJ databases">
        <authorList>
            <person name="Mudge J."/>
            <person name="Ramaraj T."/>
            <person name="Lindquist I.E."/>
            <person name="Bharti A.K."/>
            <person name="Sundararajan A."/>
            <person name="Cameron C.T."/>
            <person name="Woodward J.E."/>
            <person name="May G.D."/>
            <person name="Brubaker C."/>
            <person name="Broadhvest J."/>
            <person name="Wilkins T.A."/>
        </authorList>
    </citation>
    <scope>NUCLEOTIDE SEQUENCE</scope>
    <source>
        <strain evidence="2">cv. AKA8401</strain>
    </source>
</reference>
<proteinExistence type="predicted"/>
<dbReference type="Proteomes" id="UP000032142">
    <property type="component" value="Unassembled WGS sequence"/>
</dbReference>
<name>A0A0B0NGD7_GOSAR</name>
<dbReference type="EMBL" id="KN396385">
    <property type="protein sequence ID" value="KHG11727.1"/>
    <property type="molecule type" value="Genomic_DNA"/>
</dbReference>
<dbReference type="AlphaFoldDB" id="A0A0B0NGD7"/>
<sequence length="22" mass="2383">MCSIRHLCVVVLGTMCRTGVFG</sequence>
<organism evidence="1 2">
    <name type="scientific">Gossypium arboreum</name>
    <name type="common">Tree cotton</name>
    <name type="synonym">Gossypium nanking</name>
    <dbReference type="NCBI Taxonomy" id="29729"/>
    <lineage>
        <taxon>Eukaryota</taxon>
        <taxon>Viridiplantae</taxon>
        <taxon>Streptophyta</taxon>
        <taxon>Embryophyta</taxon>
        <taxon>Tracheophyta</taxon>
        <taxon>Spermatophyta</taxon>
        <taxon>Magnoliopsida</taxon>
        <taxon>eudicotyledons</taxon>
        <taxon>Gunneridae</taxon>
        <taxon>Pentapetalae</taxon>
        <taxon>rosids</taxon>
        <taxon>malvids</taxon>
        <taxon>Malvales</taxon>
        <taxon>Malvaceae</taxon>
        <taxon>Malvoideae</taxon>
        <taxon>Gossypium</taxon>
    </lineage>
</organism>
<gene>
    <name evidence="1" type="ORF">F383_14536</name>
</gene>